<dbReference type="EMBL" id="UINC01032166">
    <property type="protein sequence ID" value="SVB19377.1"/>
    <property type="molecule type" value="Genomic_DNA"/>
</dbReference>
<dbReference type="Gene3D" id="3.10.290.10">
    <property type="entry name" value="RNA-binding S4 domain"/>
    <property type="match status" value="1"/>
</dbReference>
<dbReference type="InterPro" id="IPR002942">
    <property type="entry name" value="S4_RNA-bd"/>
</dbReference>
<dbReference type="SUPFAM" id="SSF55174">
    <property type="entry name" value="Alpha-L RNA-binding motif"/>
    <property type="match status" value="1"/>
</dbReference>
<feature type="domain" description="RNA-binding S4" evidence="3">
    <location>
        <begin position="1"/>
        <end position="58"/>
    </location>
</feature>
<dbReference type="Gene3D" id="3.30.70.1560">
    <property type="entry name" value="Alpha-L RNA-binding motif"/>
    <property type="match status" value="1"/>
</dbReference>
<evidence type="ECO:0000256" key="2">
    <source>
        <dbReference type="ARBA" id="ARBA00023235"/>
    </source>
</evidence>
<dbReference type="InterPro" id="IPR020094">
    <property type="entry name" value="TruA/RsuA/RluB/E/F_N"/>
</dbReference>
<dbReference type="SMART" id="SM00363">
    <property type="entry name" value="S4"/>
    <property type="match status" value="1"/>
</dbReference>
<dbReference type="Pfam" id="PF00849">
    <property type="entry name" value="PseudoU_synth_2"/>
    <property type="match status" value="1"/>
</dbReference>
<dbReference type="SUPFAM" id="SSF55120">
    <property type="entry name" value="Pseudouridine synthase"/>
    <property type="match status" value="1"/>
</dbReference>
<dbReference type="GO" id="GO:0009982">
    <property type="term" value="F:pseudouridine synthase activity"/>
    <property type="evidence" value="ECO:0007669"/>
    <property type="project" value="InterPro"/>
</dbReference>
<keyword evidence="2" id="KW-0413">Isomerase</keyword>
<comment type="similarity">
    <text evidence="1">Belongs to the pseudouridine synthase RsuA family.</text>
</comment>
<dbReference type="InterPro" id="IPR042092">
    <property type="entry name" value="PsdUridine_s_RsuA/RluB/E/F_cat"/>
</dbReference>
<accession>A0A382C1S4</accession>
<dbReference type="NCBIfam" id="TIGR00093">
    <property type="entry name" value="pseudouridine synthase"/>
    <property type="match status" value="1"/>
</dbReference>
<dbReference type="InterPro" id="IPR036986">
    <property type="entry name" value="S4_RNA-bd_sf"/>
</dbReference>
<protein>
    <recommendedName>
        <fullName evidence="3">RNA-binding S4 domain-containing protein</fullName>
    </recommendedName>
</protein>
<dbReference type="GO" id="GO:0001522">
    <property type="term" value="P:pseudouridine synthesis"/>
    <property type="evidence" value="ECO:0007669"/>
    <property type="project" value="InterPro"/>
</dbReference>
<dbReference type="FunFam" id="3.10.290.10:FF:000003">
    <property type="entry name" value="Pseudouridine synthase"/>
    <property type="match status" value="1"/>
</dbReference>
<name>A0A382C1S4_9ZZZZ</name>
<proteinExistence type="inferred from homology"/>
<dbReference type="GO" id="GO:0003723">
    <property type="term" value="F:RNA binding"/>
    <property type="evidence" value="ECO:0007669"/>
    <property type="project" value="InterPro"/>
</dbReference>
<reference evidence="4" key="1">
    <citation type="submission" date="2018-05" db="EMBL/GenBank/DDBJ databases">
        <authorList>
            <person name="Lanie J.A."/>
            <person name="Ng W.-L."/>
            <person name="Kazmierczak K.M."/>
            <person name="Andrzejewski T.M."/>
            <person name="Davidsen T.M."/>
            <person name="Wayne K.J."/>
            <person name="Tettelin H."/>
            <person name="Glass J.I."/>
            <person name="Rusch D."/>
            <person name="Podicherti R."/>
            <person name="Tsui H.-C.T."/>
            <person name="Winkler M.E."/>
        </authorList>
    </citation>
    <scope>NUCLEOTIDE SEQUENCE</scope>
</reference>
<dbReference type="AlphaFoldDB" id="A0A382C1S4"/>
<dbReference type="PANTHER" id="PTHR47683">
    <property type="entry name" value="PSEUDOURIDINE SYNTHASE FAMILY PROTEIN-RELATED"/>
    <property type="match status" value="1"/>
</dbReference>
<dbReference type="PROSITE" id="PS50889">
    <property type="entry name" value="S4"/>
    <property type="match status" value="1"/>
</dbReference>
<sequence length="232" mass="26750">MRLNKYLAKAGIASRRKADNLIRMATTTVNGQMVLDPAYDVEQDDKIRYDGTVINPASESVVVMFNKPKGIITSLKDPNGRKTVLDYISSKYRLVPIGRLDKNSTGLLLLTNDGDLHHYLTHPKNQIRRDYEVVVERRLSSQQGKKIAQGLFIGRGEYGKAEVLSQKTKKGRTLAVLRLRQGKNREIRRIFRRLKIGMFSLHRFRFSTLELGRLKEGEYRALFPHEIKKLRR</sequence>
<dbReference type="Pfam" id="PF01479">
    <property type="entry name" value="S4"/>
    <property type="match status" value="1"/>
</dbReference>
<evidence type="ECO:0000259" key="3">
    <source>
        <dbReference type="SMART" id="SM00363"/>
    </source>
</evidence>
<evidence type="ECO:0000313" key="4">
    <source>
        <dbReference type="EMBL" id="SVB19377.1"/>
    </source>
</evidence>
<dbReference type="InterPro" id="IPR020103">
    <property type="entry name" value="PsdUridine_synth_cat_dom_sf"/>
</dbReference>
<dbReference type="Gene3D" id="3.30.70.580">
    <property type="entry name" value="Pseudouridine synthase I, catalytic domain, N-terminal subdomain"/>
    <property type="match status" value="1"/>
</dbReference>
<dbReference type="GO" id="GO:0006364">
    <property type="term" value="P:rRNA processing"/>
    <property type="evidence" value="ECO:0007669"/>
    <property type="project" value="UniProtKB-ARBA"/>
</dbReference>
<dbReference type="InterPro" id="IPR050343">
    <property type="entry name" value="RsuA_PseudoU_synthase"/>
</dbReference>
<dbReference type="PROSITE" id="PS01149">
    <property type="entry name" value="PSI_RSU"/>
    <property type="match status" value="1"/>
</dbReference>
<dbReference type="PANTHER" id="PTHR47683:SF2">
    <property type="entry name" value="RNA-BINDING S4 DOMAIN-CONTAINING PROTEIN"/>
    <property type="match status" value="1"/>
</dbReference>
<gene>
    <name evidence="4" type="ORF">METZ01_LOCUS172231</name>
</gene>
<dbReference type="InterPro" id="IPR018496">
    <property type="entry name" value="PsdUridine_synth_RsuA/RluB_CS"/>
</dbReference>
<evidence type="ECO:0000256" key="1">
    <source>
        <dbReference type="ARBA" id="ARBA00008348"/>
    </source>
</evidence>
<organism evidence="4">
    <name type="scientific">marine metagenome</name>
    <dbReference type="NCBI Taxonomy" id="408172"/>
    <lineage>
        <taxon>unclassified sequences</taxon>
        <taxon>metagenomes</taxon>
        <taxon>ecological metagenomes</taxon>
    </lineage>
</organism>
<dbReference type="InterPro" id="IPR006145">
    <property type="entry name" value="PsdUridine_synth_RsuA/RluA"/>
</dbReference>
<dbReference type="CDD" id="cd00165">
    <property type="entry name" value="S4"/>
    <property type="match status" value="1"/>
</dbReference>
<dbReference type="InterPro" id="IPR000748">
    <property type="entry name" value="PsdUridine_synth_RsuA/RluB/E/F"/>
</dbReference>